<protein>
    <recommendedName>
        <fullName evidence="12">DNA 3'-5' helicase</fullName>
        <ecNumber evidence="12">5.6.2.4</ecNumber>
    </recommendedName>
</protein>
<evidence type="ECO:0000256" key="1">
    <source>
        <dbReference type="ARBA" id="ARBA00022722"/>
    </source>
</evidence>
<dbReference type="InterPro" id="IPR000212">
    <property type="entry name" value="DNA_helicase_UvrD/REP"/>
</dbReference>
<dbReference type="PROSITE" id="PS51198">
    <property type="entry name" value="UVRD_HELICASE_ATP_BIND"/>
    <property type="match status" value="1"/>
</dbReference>
<dbReference type="EMBL" id="FUYA01000007">
    <property type="protein sequence ID" value="SKA76479.1"/>
    <property type="molecule type" value="Genomic_DNA"/>
</dbReference>
<feature type="compositionally biased region" description="Basic and acidic residues" evidence="15">
    <location>
        <begin position="865"/>
        <end position="876"/>
    </location>
</feature>
<dbReference type="EC" id="5.6.2.4" evidence="12"/>
<feature type="region of interest" description="Disordered" evidence="15">
    <location>
        <begin position="851"/>
        <end position="888"/>
    </location>
</feature>
<organism evidence="18 19">
    <name type="scientific">Desulfobaculum bizertense DSM 18034</name>
    <dbReference type="NCBI Taxonomy" id="1121442"/>
    <lineage>
        <taxon>Bacteria</taxon>
        <taxon>Pseudomonadati</taxon>
        <taxon>Thermodesulfobacteriota</taxon>
        <taxon>Desulfovibrionia</taxon>
        <taxon>Desulfovibrionales</taxon>
        <taxon>Desulfovibrionaceae</taxon>
        <taxon>Desulfobaculum</taxon>
    </lineage>
</organism>
<feature type="binding site" evidence="14">
    <location>
        <begin position="7"/>
        <end position="14"/>
    </location>
    <ligand>
        <name>ATP</name>
        <dbReference type="ChEBI" id="CHEBI:30616"/>
    </ligand>
</feature>
<evidence type="ECO:0000256" key="9">
    <source>
        <dbReference type="ARBA" id="ARBA00023204"/>
    </source>
</evidence>
<evidence type="ECO:0000256" key="2">
    <source>
        <dbReference type="ARBA" id="ARBA00022741"/>
    </source>
</evidence>
<dbReference type="OrthoDB" id="9810135at2"/>
<feature type="domain" description="UvrD-like helicase ATP-binding" evidence="16">
    <location>
        <begin position="1"/>
        <end position="446"/>
    </location>
</feature>
<evidence type="ECO:0000256" key="6">
    <source>
        <dbReference type="ARBA" id="ARBA00022839"/>
    </source>
</evidence>
<dbReference type="GO" id="GO:0005524">
    <property type="term" value="F:ATP binding"/>
    <property type="evidence" value="ECO:0007669"/>
    <property type="project" value="UniProtKB-UniRule"/>
</dbReference>
<dbReference type="InterPro" id="IPR011604">
    <property type="entry name" value="PDDEXK-like_dom_sf"/>
</dbReference>
<feature type="region of interest" description="Disordered" evidence="15">
    <location>
        <begin position="903"/>
        <end position="931"/>
    </location>
</feature>
<evidence type="ECO:0000259" key="17">
    <source>
        <dbReference type="PROSITE" id="PS51217"/>
    </source>
</evidence>
<keyword evidence="19" id="KW-1185">Reference proteome</keyword>
<evidence type="ECO:0000256" key="12">
    <source>
        <dbReference type="ARBA" id="ARBA00034808"/>
    </source>
</evidence>
<keyword evidence="6 18" id="KW-0269">Exonuclease</keyword>
<keyword evidence="2 14" id="KW-0547">Nucleotide-binding</keyword>
<dbReference type="GO" id="GO:0003677">
    <property type="term" value="F:DNA binding"/>
    <property type="evidence" value="ECO:0007669"/>
    <property type="project" value="UniProtKB-KW"/>
</dbReference>
<keyword evidence="1" id="KW-0540">Nuclease</keyword>
<keyword evidence="8" id="KW-0238">DNA-binding</keyword>
<keyword evidence="4 14" id="KW-0378">Hydrolase</keyword>
<evidence type="ECO:0000313" key="18">
    <source>
        <dbReference type="EMBL" id="SKA76479.1"/>
    </source>
</evidence>
<dbReference type="PANTHER" id="PTHR11070">
    <property type="entry name" value="UVRD / RECB / PCRA DNA HELICASE FAMILY MEMBER"/>
    <property type="match status" value="1"/>
</dbReference>
<dbReference type="GO" id="GO:0016887">
    <property type="term" value="F:ATP hydrolysis activity"/>
    <property type="evidence" value="ECO:0007669"/>
    <property type="project" value="RHEA"/>
</dbReference>
<keyword evidence="10" id="KW-0413">Isomerase</keyword>
<evidence type="ECO:0000256" key="13">
    <source>
        <dbReference type="ARBA" id="ARBA00048988"/>
    </source>
</evidence>
<feature type="region of interest" description="Disordered" evidence="15">
    <location>
        <begin position="947"/>
        <end position="985"/>
    </location>
</feature>
<dbReference type="Gene3D" id="3.90.320.10">
    <property type="match status" value="1"/>
</dbReference>
<dbReference type="Gene3D" id="3.40.50.300">
    <property type="entry name" value="P-loop containing nucleotide triphosphate hydrolases"/>
    <property type="match status" value="4"/>
</dbReference>
<keyword evidence="3" id="KW-0227">DNA damage</keyword>
<evidence type="ECO:0000256" key="14">
    <source>
        <dbReference type="PROSITE-ProRule" id="PRU00560"/>
    </source>
</evidence>
<dbReference type="PROSITE" id="PS51217">
    <property type="entry name" value="UVRD_HELICASE_CTER"/>
    <property type="match status" value="1"/>
</dbReference>
<dbReference type="AlphaFoldDB" id="A0A1T4WH34"/>
<feature type="compositionally biased region" description="Basic and acidic residues" evidence="15">
    <location>
        <begin position="950"/>
        <end position="983"/>
    </location>
</feature>
<dbReference type="InterPro" id="IPR014017">
    <property type="entry name" value="DNA_helicase_UvrD-like_C"/>
</dbReference>
<dbReference type="SUPFAM" id="SSF52540">
    <property type="entry name" value="P-loop containing nucleoside triphosphate hydrolases"/>
    <property type="match status" value="1"/>
</dbReference>
<dbReference type="GO" id="GO:0000725">
    <property type="term" value="P:recombinational repair"/>
    <property type="evidence" value="ECO:0007669"/>
    <property type="project" value="TreeGrafter"/>
</dbReference>
<evidence type="ECO:0000256" key="3">
    <source>
        <dbReference type="ARBA" id="ARBA00022763"/>
    </source>
</evidence>
<dbReference type="STRING" id="1121442.SAMN02745702_02242"/>
<reference evidence="18 19" key="1">
    <citation type="submission" date="2017-02" db="EMBL/GenBank/DDBJ databases">
        <authorList>
            <person name="Peterson S.W."/>
        </authorList>
    </citation>
    <scope>NUCLEOTIDE SEQUENCE [LARGE SCALE GENOMIC DNA]</scope>
    <source>
        <strain evidence="18 19">DSM 18034</strain>
    </source>
</reference>
<dbReference type="InterPro" id="IPR027417">
    <property type="entry name" value="P-loop_NTPase"/>
</dbReference>
<dbReference type="RefSeq" id="WP_078685520.1">
    <property type="nucleotide sequence ID" value="NZ_FUYA01000007.1"/>
</dbReference>
<evidence type="ECO:0000259" key="16">
    <source>
        <dbReference type="PROSITE" id="PS51198"/>
    </source>
</evidence>
<keyword evidence="7 14" id="KW-0067">ATP-binding</keyword>
<evidence type="ECO:0000256" key="11">
    <source>
        <dbReference type="ARBA" id="ARBA00034617"/>
    </source>
</evidence>
<gene>
    <name evidence="18" type="ORF">SAMN02745702_02242</name>
</gene>
<dbReference type="Proteomes" id="UP000189733">
    <property type="component" value="Unassembled WGS sequence"/>
</dbReference>
<evidence type="ECO:0000313" key="19">
    <source>
        <dbReference type="Proteomes" id="UP000189733"/>
    </source>
</evidence>
<dbReference type="InterPro" id="IPR014016">
    <property type="entry name" value="UvrD-like_ATP-bd"/>
</dbReference>
<accession>A0A1T4WH34</accession>
<name>A0A1T4WH34_9BACT</name>
<sequence>MLEQVKASAGSGKTFELTSRFLRLLKNANDGVPAACGAIPGEGYGWSEIMAVTFTNKAAAEMKERVISSLKARALGDKSGPAGEWKANEAALWLTRILRHYHQLNIRTIDSLLNMFMRIFALDVGVSPDFTVIFDINELFEELFDELAAQAENGHTEEQQLLLNALQAMLYLEQKKGFDLSASFRQRLLDVLRFRLTHSEQLETDPQKLNDILNDLRFAMQNAARELQTQVQNRLAVKKHFLNFLDKCLAFSGTDKTPDSKLMLNMSFCDCVNKKSQDDVSPADEAVFQNLQQAWTAYKSLRPAIEGARNFAPFVPLADRILQDLERKETESGVLLNSLCPSLATRLLDHDTGVPDAYCRMGTRLMHILIDEFQDTGRDQWQALHPLAAECLAKGGSMFFVGDIKQAIYGWRGGDAALFDEVPEDPELLAMTDPERRSLPNNWRSTERIIRFNNTIFSALESPENASELATAMFPKDTKGAGDAIERFAERIQHLFHGAAQDVPEHKLGSGGFVQLQKIEGDDKDGLFENVREKLHQLLVENLAKRRPFGDVAVLVRTNSEAAEVSRWLIEWGVPVITENSLSLAEHPLIRQLVAIMTFMDYPFDDLAFWEFISGEDIFLRHTGVDIKDLSNWLCTCSHSPLFPRFREAFPELWDRHISPFQLQAGLMSPYDMVQEICRHFRVIERNPKDELFVRRFMEVIHCAQEAGHQSLSAFLDYWRDSGGEEKVPLPDSIDAIRVMTIHQSKGLEFPVCVVPFHHWQFNMHNELAITEIGSMHLLSPLRSKDFGPLYWERLTAILQEQLNLLYVAWTRPVDELYAFLTSTPAFRTRYPMVRGLEKITSALPWDEDFEGTPVLDYGENPQPRTERRSTAHEETAPVPDDESFAGSSYLDELPEDFYCTRDAEPVPDVDENGSLGESYEPDFAPDFNGSYVDQLLESDPADALTQDAARPEAEKKVAPSDTQRAETDSLPKEESKNDEEHTAPVQLFDDASETAARPMAWLPRLKIHRHFAKDVTREDMLSGRNWDERARGTLMHEAMDRLHFTGDMTEDIHRAAASAVAAHVDILPIGDRKREAITAEAEGLLRWAVEVPDFVQWITEGSPECPILDKDGNEHRPDLLVTNDSGTLVVEYKTGGKREEHIDQVRRYLRLTQAMPGLSAPYRGIILYLDKQETVTVSASNPETTNEHA</sequence>
<dbReference type="GO" id="GO:0005829">
    <property type="term" value="C:cytosol"/>
    <property type="evidence" value="ECO:0007669"/>
    <property type="project" value="TreeGrafter"/>
</dbReference>
<dbReference type="Pfam" id="PF00580">
    <property type="entry name" value="UvrD-helicase"/>
    <property type="match status" value="1"/>
</dbReference>
<dbReference type="Pfam" id="PF13361">
    <property type="entry name" value="UvrD_C"/>
    <property type="match status" value="1"/>
</dbReference>
<keyword evidence="5 14" id="KW-0347">Helicase</keyword>
<comment type="catalytic activity">
    <reaction evidence="13">
        <text>ATP + H2O = ADP + phosphate + H(+)</text>
        <dbReference type="Rhea" id="RHEA:13065"/>
        <dbReference type="ChEBI" id="CHEBI:15377"/>
        <dbReference type="ChEBI" id="CHEBI:15378"/>
        <dbReference type="ChEBI" id="CHEBI:30616"/>
        <dbReference type="ChEBI" id="CHEBI:43474"/>
        <dbReference type="ChEBI" id="CHEBI:456216"/>
        <dbReference type="EC" id="5.6.2.4"/>
    </reaction>
</comment>
<dbReference type="PANTHER" id="PTHR11070:SF67">
    <property type="entry name" value="DNA 3'-5' HELICASE"/>
    <property type="match status" value="1"/>
</dbReference>
<feature type="domain" description="UvrD-like helicase C-terminal" evidence="17">
    <location>
        <begin position="440"/>
        <end position="747"/>
    </location>
</feature>
<evidence type="ECO:0000256" key="8">
    <source>
        <dbReference type="ARBA" id="ARBA00023125"/>
    </source>
</evidence>
<evidence type="ECO:0000256" key="5">
    <source>
        <dbReference type="ARBA" id="ARBA00022806"/>
    </source>
</evidence>
<keyword evidence="9" id="KW-0234">DNA repair</keyword>
<comment type="catalytic activity">
    <reaction evidence="11">
        <text>Couples ATP hydrolysis with the unwinding of duplex DNA by translocating in the 3'-5' direction.</text>
        <dbReference type="EC" id="5.6.2.4"/>
    </reaction>
</comment>
<proteinExistence type="predicted"/>
<dbReference type="GO" id="GO:0043138">
    <property type="term" value="F:3'-5' DNA helicase activity"/>
    <property type="evidence" value="ECO:0007669"/>
    <property type="project" value="UniProtKB-EC"/>
</dbReference>
<evidence type="ECO:0000256" key="4">
    <source>
        <dbReference type="ARBA" id="ARBA00022801"/>
    </source>
</evidence>
<evidence type="ECO:0000256" key="10">
    <source>
        <dbReference type="ARBA" id="ARBA00023235"/>
    </source>
</evidence>
<dbReference type="GO" id="GO:0004527">
    <property type="term" value="F:exonuclease activity"/>
    <property type="evidence" value="ECO:0007669"/>
    <property type="project" value="UniProtKB-KW"/>
</dbReference>
<evidence type="ECO:0000256" key="15">
    <source>
        <dbReference type="SAM" id="MobiDB-lite"/>
    </source>
</evidence>
<evidence type="ECO:0000256" key="7">
    <source>
        <dbReference type="ARBA" id="ARBA00022840"/>
    </source>
</evidence>